<dbReference type="GO" id="GO:0004888">
    <property type="term" value="F:transmembrane signaling receptor activity"/>
    <property type="evidence" value="ECO:0007669"/>
    <property type="project" value="InterPro"/>
</dbReference>
<keyword evidence="3" id="KW-0813">Transport</keyword>
<dbReference type="SUPFAM" id="SSF90112">
    <property type="entry name" value="Neurotransmitter-gated ion-channel transmembrane pore"/>
    <property type="match status" value="1"/>
</dbReference>
<evidence type="ECO:0000256" key="8">
    <source>
        <dbReference type="SAM" id="SignalP"/>
    </source>
</evidence>
<dbReference type="CDD" id="cd18987">
    <property type="entry name" value="LGIC_ECD_anion"/>
    <property type="match status" value="1"/>
</dbReference>
<dbReference type="InterPro" id="IPR052338">
    <property type="entry name" value="Transposase_5"/>
</dbReference>
<feature type="domain" description="Neurotransmitter-gated ion-channel ligand-binding" evidence="10">
    <location>
        <begin position="479"/>
        <end position="577"/>
    </location>
</feature>
<dbReference type="PANTHER" id="PTHR23022:SF134">
    <property type="entry name" value="TRANSPOSABLE ELEMENT TC1 TRANSPOSASE"/>
    <property type="match status" value="1"/>
</dbReference>
<dbReference type="GO" id="GO:0005886">
    <property type="term" value="C:plasma membrane"/>
    <property type="evidence" value="ECO:0007669"/>
    <property type="project" value="UniProtKB-SubCell"/>
</dbReference>
<dbReference type="PANTHER" id="PTHR23022">
    <property type="entry name" value="TRANSPOSABLE ELEMENT-RELATED"/>
    <property type="match status" value="1"/>
</dbReference>
<dbReference type="GO" id="GO:0015074">
    <property type="term" value="P:DNA integration"/>
    <property type="evidence" value="ECO:0007669"/>
    <property type="project" value="InterPro"/>
</dbReference>
<dbReference type="Gene3D" id="2.70.170.10">
    <property type="entry name" value="Neurotransmitter-gated ion-channel ligand-binding domain"/>
    <property type="match status" value="1"/>
</dbReference>
<dbReference type="Proteomes" id="UP000005237">
    <property type="component" value="Unassembled WGS sequence"/>
</dbReference>
<dbReference type="CDD" id="cd19049">
    <property type="entry name" value="LGIC_TM_anion"/>
    <property type="match status" value="1"/>
</dbReference>
<dbReference type="InterPro" id="IPR038050">
    <property type="entry name" value="Neuro_actylchol_rec"/>
</dbReference>
<protein>
    <submittedName>
        <fullName evidence="12">Uncharacterized protein</fullName>
    </submittedName>
</protein>
<dbReference type="PRINTS" id="PR00253">
    <property type="entry name" value="GABAARECEPTR"/>
</dbReference>
<dbReference type="InterPro" id="IPR036397">
    <property type="entry name" value="RNaseH_sf"/>
</dbReference>
<dbReference type="GO" id="GO:0006313">
    <property type="term" value="P:DNA transposition"/>
    <property type="evidence" value="ECO:0007669"/>
    <property type="project" value="InterPro"/>
</dbReference>
<dbReference type="InterPro" id="IPR036719">
    <property type="entry name" value="Neuro-gated_channel_TM_sf"/>
</dbReference>
<evidence type="ECO:0000259" key="11">
    <source>
        <dbReference type="Pfam" id="PF02932"/>
    </source>
</evidence>
<evidence type="ECO:0000256" key="4">
    <source>
        <dbReference type="ARBA" id="ARBA00022475"/>
    </source>
</evidence>
<organism evidence="12 13">
    <name type="scientific">Caenorhabditis japonica</name>
    <dbReference type="NCBI Taxonomy" id="281687"/>
    <lineage>
        <taxon>Eukaryota</taxon>
        <taxon>Metazoa</taxon>
        <taxon>Ecdysozoa</taxon>
        <taxon>Nematoda</taxon>
        <taxon>Chromadorea</taxon>
        <taxon>Rhabditida</taxon>
        <taxon>Rhabditina</taxon>
        <taxon>Rhabditomorpha</taxon>
        <taxon>Rhabditoidea</taxon>
        <taxon>Rhabditidae</taxon>
        <taxon>Peloderinae</taxon>
        <taxon>Caenorhabditis</taxon>
    </lineage>
</organism>
<dbReference type="FunFam" id="1.20.58.390:FF:000055">
    <property type="entry name" value="Ligand-Gated ion Channel"/>
    <property type="match status" value="1"/>
</dbReference>
<dbReference type="InterPro" id="IPR006202">
    <property type="entry name" value="Neur_chan_lig-bd"/>
</dbReference>
<keyword evidence="6" id="KW-0407">Ion channel</keyword>
<dbReference type="SUPFAM" id="SSF63712">
    <property type="entry name" value="Nicotinic receptor ligand binding domain-like"/>
    <property type="match status" value="1"/>
</dbReference>
<evidence type="ECO:0000256" key="7">
    <source>
        <dbReference type="SAM" id="Phobius"/>
    </source>
</evidence>
<dbReference type="Gene3D" id="1.20.58.390">
    <property type="entry name" value="Neurotransmitter-gated ion-channel transmembrane domain"/>
    <property type="match status" value="1"/>
</dbReference>
<feature type="transmembrane region" description="Helical" evidence="7">
    <location>
        <begin position="686"/>
        <end position="708"/>
    </location>
</feature>
<keyword evidence="8" id="KW-0732">Signal</keyword>
<keyword evidence="7" id="KW-0472">Membrane</keyword>
<evidence type="ECO:0000256" key="6">
    <source>
        <dbReference type="ARBA" id="ARBA00023303"/>
    </source>
</evidence>
<comment type="subcellular location">
    <subcellularLocation>
        <location evidence="2">Cell membrane</location>
    </subcellularLocation>
    <subcellularLocation>
        <location evidence="1">Membrane</location>
        <topology evidence="1">Multi-pass membrane protein</topology>
    </subcellularLocation>
</comment>
<feature type="domain" description="Transposase Tc1-like" evidence="9">
    <location>
        <begin position="315"/>
        <end position="386"/>
    </location>
</feature>
<dbReference type="InterPro" id="IPR006029">
    <property type="entry name" value="Neurotrans-gated_channel_TM"/>
</dbReference>
<feature type="transmembrane region" description="Helical" evidence="7">
    <location>
        <begin position="754"/>
        <end position="772"/>
    </location>
</feature>
<evidence type="ECO:0000256" key="1">
    <source>
        <dbReference type="ARBA" id="ARBA00004141"/>
    </source>
</evidence>
<dbReference type="InterPro" id="IPR006028">
    <property type="entry name" value="GABAA/Glycine_rcpt"/>
</dbReference>
<evidence type="ECO:0000313" key="13">
    <source>
        <dbReference type="Proteomes" id="UP000005237"/>
    </source>
</evidence>
<dbReference type="GO" id="GO:0005230">
    <property type="term" value="F:extracellular ligand-gated monoatomic ion channel activity"/>
    <property type="evidence" value="ECO:0007669"/>
    <property type="project" value="InterPro"/>
</dbReference>
<evidence type="ECO:0000256" key="2">
    <source>
        <dbReference type="ARBA" id="ARBA00004236"/>
    </source>
</evidence>
<proteinExistence type="predicted"/>
<name>A0A8R1DG20_CAEJA</name>
<sequence>MRTIFFSRLLLLLLLLTPIFSSSDTSPFLDIATTYQAVDHGIATDQHPQCLAWKLYWKTQNSLQDPSPADIDLLALRRAEVWIRNEQEAKKFQVPVELLGNFTTIRIVFRNVCRLLPRVLQIGSQLAARRSRINIDALCQTYNYSNPEVQELVLSSFEEAQENAITIQQSLFSDHQSVMILMPTACNSSEGDEKEIAKQYYIEKYGDFSFNVSNLNIDLHKLHELVHDTKPLDQIMQQSLGLDYQRPLPSSTILPFLRKIQYDARQPPSLHVGDTVTVKVGISIQSMSNFELSTMDDVVHRQSPGRPRTTSRGMDRNILRTCREDPRRTSTDIQVSVTSPNEPVPSRRTIRRRLQVAGLHGRRPVKKPFVSLKNRKARVEWAKQHLSWGPREWANHIWSDESKFNIYAAQYQFPTVKHGGGSVMVWGCFSDTSMGSLKRIVGTMVRYVYEDILENTIRIMTRSMLRVMSPIGFDVAVWISWNGQDYDLDTWVRMSWNDPRLRHDLSRPILVNDYTFLKMIWRPDPIFTNSKYSSFHKVTYLNFYLFIFPDGKIFMDMRVYLKPTAAQIVLCKYPHDNPAIEKNVKIPELSIRNLEPDTCNGVRKSGVYSCLEAKFYMHREVGYHIANTYIPTAICVVFSWISVWLPEEFVEGRIFVSLTVFLTLSAENNSAKEELPKVSYVKAIDIWFGFTSTFVFLTMLQALVVISLEHNSKRLRLKAEKNLDGYSKYQVTKSMLLSRYYHKMARQIDTLCKVMYPVTFLLFLMVYSFVITQGDEKKCIQN</sequence>
<evidence type="ECO:0000256" key="5">
    <source>
        <dbReference type="ARBA" id="ARBA00023065"/>
    </source>
</evidence>
<evidence type="ECO:0000259" key="9">
    <source>
        <dbReference type="Pfam" id="PF01498"/>
    </source>
</evidence>
<dbReference type="InterPro" id="IPR036734">
    <property type="entry name" value="Neur_chan_lig-bd_sf"/>
</dbReference>
<dbReference type="Pfam" id="PF01498">
    <property type="entry name" value="HTH_Tnp_Tc3_2"/>
    <property type="match status" value="1"/>
</dbReference>
<keyword evidence="4" id="KW-1003">Cell membrane</keyword>
<keyword evidence="7" id="KW-0812">Transmembrane</keyword>
<dbReference type="Pfam" id="PF02931">
    <property type="entry name" value="Neur_chan_LBD"/>
    <property type="match status" value="1"/>
</dbReference>
<keyword evidence="13" id="KW-1185">Reference proteome</keyword>
<feature type="chain" id="PRO_5035728673" evidence="8">
    <location>
        <begin position="22"/>
        <end position="782"/>
    </location>
</feature>
<evidence type="ECO:0000313" key="12">
    <source>
        <dbReference type="EnsemblMetazoa" id="CJA01094.1"/>
    </source>
</evidence>
<evidence type="ECO:0000259" key="10">
    <source>
        <dbReference type="Pfam" id="PF02931"/>
    </source>
</evidence>
<feature type="signal peptide" evidence="8">
    <location>
        <begin position="1"/>
        <end position="21"/>
    </location>
</feature>
<keyword evidence="7" id="KW-1133">Transmembrane helix</keyword>
<evidence type="ECO:0000256" key="3">
    <source>
        <dbReference type="ARBA" id="ARBA00022448"/>
    </source>
</evidence>
<accession>A0A8R1DG20</accession>
<reference evidence="12" key="2">
    <citation type="submission" date="2022-06" db="UniProtKB">
        <authorList>
            <consortium name="EnsemblMetazoa"/>
        </authorList>
    </citation>
    <scope>IDENTIFICATION</scope>
    <source>
        <strain evidence="12">DF5081</strain>
    </source>
</reference>
<feature type="domain" description="Neurotransmitter-gated ion-channel transmembrane" evidence="11">
    <location>
        <begin position="628"/>
        <end position="714"/>
    </location>
</feature>
<dbReference type="Pfam" id="PF02932">
    <property type="entry name" value="Neur_chan_memb"/>
    <property type="match status" value="1"/>
</dbReference>
<reference evidence="13" key="1">
    <citation type="submission" date="2010-08" db="EMBL/GenBank/DDBJ databases">
        <authorList>
            <consortium name="Caenorhabditis japonica Sequencing Consortium"/>
            <person name="Wilson R.K."/>
        </authorList>
    </citation>
    <scope>NUCLEOTIDE SEQUENCE [LARGE SCALE GENOMIC DNA]</scope>
    <source>
        <strain evidence="13">DF5081</strain>
    </source>
</reference>
<keyword evidence="5" id="KW-0406">Ion transport</keyword>
<dbReference type="InterPro" id="IPR002492">
    <property type="entry name" value="Transposase_Tc1-like"/>
</dbReference>
<dbReference type="GO" id="GO:0003677">
    <property type="term" value="F:DNA binding"/>
    <property type="evidence" value="ECO:0007669"/>
    <property type="project" value="InterPro"/>
</dbReference>
<dbReference type="Gene3D" id="3.30.420.10">
    <property type="entry name" value="Ribonuclease H-like superfamily/Ribonuclease H"/>
    <property type="match status" value="1"/>
</dbReference>
<dbReference type="AlphaFoldDB" id="A0A8R1DG20"/>
<dbReference type="EnsemblMetazoa" id="CJA01094.1">
    <property type="protein sequence ID" value="CJA01094.1"/>
    <property type="gene ID" value="WBGene00120298"/>
</dbReference>